<evidence type="ECO:0000256" key="1">
    <source>
        <dbReference type="SAM" id="MobiDB-lite"/>
    </source>
</evidence>
<organism evidence="3 4">
    <name type="scientific">Microbacterium ginsengisoli</name>
    <dbReference type="NCBI Taxonomy" id="400772"/>
    <lineage>
        <taxon>Bacteria</taxon>
        <taxon>Bacillati</taxon>
        <taxon>Actinomycetota</taxon>
        <taxon>Actinomycetes</taxon>
        <taxon>Micrococcales</taxon>
        <taxon>Microbacteriaceae</taxon>
        <taxon>Microbacterium</taxon>
    </lineage>
</organism>
<evidence type="ECO:0000259" key="2">
    <source>
        <dbReference type="PROSITE" id="PS51192"/>
    </source>
</evidence>
<dbReference type="GO" id="GO:0016887">
    <property type="term" value="F:ATP hydrolysis activity"/>
    <property type="evidence" value="ECO:0007669"/>
    <property type="project" value="TreeGrafter"/>
</dbReference>
<comment type="caution">
    <text evidence="3">The sequence shown here is derived from an EMBL/GenBank/DDBJ whole genome shotgun (WGS) entry which is preliminary data.</text>
</comment>
<dbReference type="SMART" id="SM00382">
    <property type="entry name" value="AAA"/>
    <property type="match status" value="1"/>
</dbReference>
<feature type="domain" description="Helicase ATP-binding" evidence="2">
    <location>
        <begin position="31"/>
        <end position="224"/>
    </location>
</feature>
<dbReference type="InterPro" id="IPR003593">
    <property type="entry name" value="AAA+_ATPase"/>
</dbReference>
<keyword evidence="3" id="KW-0547">Nucleotide-binding</keyword>
<feature type="non-terminal residue" evidence="3">
    <location>
        <position position="310"/>
    </location>
</feature>
<dbReference type="SMART" id="SM00487">
    <property type="entry name" value="DEXDc"/>
    <property type="match status" value="1"/>
</dbReference>
<dbReference type="EMBL" id="DMNG01000240">
    <property type="protein sequence ID" value="HAN25579.1"/>
    <property type="molecule type" value="Genomic_DNA"/>
</dbReference>
<dbReference type="InterPro" id="IPR011545">
    <property type="entry name" value="DEAD/DEAH_box_helicase_dom"/>
</dbReference>
<dbReference type="Pfam" id="PF00270">
    <property type="entry name" value="DEAD"/>
    <property type="match status" value="1"/>
</dbReference>
<sequence>MSDPLAAFAEPVREWFTSTFREATAPQRKGWPAIANGDHTLILAPTGTGKTLSAFLWALNRLAVEDVPEDPKARTRVLYLSPLRALAVDVEKNLRAPLQGIGFAAERRGTDVHTPTVGVRTGDTSAADRRQLVRHPPDILITTPESLFLMLTSQARETLANVEAVIIDEIHAMAGTKRGAHLMFSLERLEELTEQSPQRIALSATQRPLDEIARFLGGNEVGVDGTVSPRPVTVVDAGARKELQIEVVVPIEDMANLGQRIEPGPDASPAASPNARRSIWPSMHPRLLELIEEHRSTLVFSNARRLSERL</sequence>
<proteinExistence type="predicted"/>
<dbReference type="InterPro" id="IPR027417">
    <property type="entry name" value="P-loop_NTPase"/>
</dbReference>
<dbReference type="Gene3D" id="3.40.50.300">
    <property type="entry name" value="P-loop containing nucleotide triphosphate hydrolases"/>
    <property type="match status" value="1"/>
</dbReference>
<evidence type="ECO:0000313" key="4">
    <source>
        <dbReference type="Proteomes" id="UP000257479"/>
    </source>
</evidence>
<keyword evidence="3" id="KW-0347">Helicase</keyword>
<dbReference type="AlphaFoldDB" id="A0A3C1KFW6"/>
<evidence type="ECO:0000313" key="3">
    <source>
        <dbReference type="EMBL" id="HAN25579.1"/>
    </source>
</evidence>
<dbReference type="PROSITE" id="PS51192">
    <property type="entry name" value="HELICASE_ATP_BIND_1"/>
    <property type="match status" value="1"/>
</dbReference>
<dbReference type="Proteomes" id="UP000257479">
    <property type="component" value="Unassembled WGS sequence"/>
</dbReference>
<dbReference type="SUPFAM" id="SSF52540">
    <property type="entry name" value="P-loop containing nucleoside triphosphate hydrolases"/>
    <property type="match status" value="1"/>
</dbReference>
<feature type="region of interest" description="Disordered" evidence="1">
    <location>
        <begin position="259"/>
        <end position="278"/>
    </location>
</feature>
<accession>A0A3C1KFW6</accession>
<dbReference type="InterPro" id="IPR014001">
    <property type="entry name" value="Helicase_ATP-bd"/>
</dbReference>
<dbReference type="PANTHER" id="PTHR47962">
    <property type="entry name" value="ATP-DEPENDENT HELICASE LHR-RELATED-RELATED"/>
    <property type="match status" value="1"/>
</dbReference>
<dbReference type="GO" id="GO:0004386">
    <property type="term" value="F:helicase activity"/>
    <property type="evidence" value="ECO:0007669"/>
    <property type="project" value="UniProtKB-KW"/>
</dbReference>
<keyword evidence="3" id="KW-0067">ATP-binding</keyword>
<feature type="compositionally biased region" description="Low complexity" evidence="1">
    <location>
        <begin position="264"/>
        <end position="278"/>
    </location>
</feature>
<dbReference type="InterPro" id="IPR052511">
    <property type="entry name" value="ATP-dep_Helicase"/>
</dbReference>
<name>A0A3C1KFW6_9MICO</name>
<reference evidence="3 4" key="1">
    <citation type="journal article" date="2018" name="Nat. Biotechnol.">
        <title>A standardized bacterial taxonomy based on genome phylogeny substantially revises the tree of life.</title>
        <authorList>
            <person name="Parks D.H."/>
            <person name="Chuvochina M."/>
            <person name="Waite D.W."/>
            <person name="Rinke C."/>
            <person name="Skarshewski A."/>
            <person name="Chaumeil P.A."/>
            <person name="Hugenholtz P."/>
        </authorList>
    </citation>
    <scope>NUCLEOTIDE SEQUENCE [LARGE SCALE GENOMIC DNA]</scope>
    <source>
        <strain evidence="3">UBA9152</strain>
    </source>
</reference>
<dbReference type="PANTHER" id="PTHR47962:SF5">
    <property type="entry name" value="ATP-DEPENDENT HELICASE LHR-RELATED"/>
    <property type="match status" value="1"/>
</dbReference>
<protein>
    <submittedName>
        <fullName evidence="3">DEAD/DEAH box helicase</fullName>
    </submittedName>
</protein>
<dbReference type="GO" id="GO:0003677">
    <property type="term" value="F:DNA binding"/>
    <property type="evidence" value="ECO:0007669"/>
    <property type="project" value="TreeGrafter"/>
</dbReference>
<keyword evidence="3" id="KW-0378">Hydrolase</keyword>
<gene>
    <name evidence="3" type="ORF">DCP95_13600</name>
</gene>
<dbReference type="GO" id="GO:0005524">
    <property type="term" value="F:ATP binding"/>
    <property type="evidence" value="ECO:0007669"/>
    <property type="project" value="InterPro"/>
</dbReference>